<accession>A0A5D6V2L9</accession>
<dbReference type="InterPro" id="IPR018719">
    <property type="entry name" value="DUF2243_membrane"/>
</dbReference>
<feature type="transmembrane region" description="Helical" evidence="1">
    <location>
        <begin position="94"/>
        <end position="113"/>
    </location>
</feature>
<dbReference type="AlphaFoldDB" id="A0A5D6V2L9"/>
<comment type="caution">
    <text evidence="2">The sequence shown here is derived from an EMBL/GenBank/DDBJ whole genome shotgun (WGS) entry which is preliminary data.</text>
</comment>
<dbReference type="Pfam" id="PF10002">
    <property type="entry name" value="DUF2243"/>
    <property type="match status" value="1"/>
</dbReference>
<sequence length="167" mass="17974">MTDSITLHRAPLVAAGLLLGAGLGGFVDGIVLHQILQWHNMLSNQLPPDNLINAKVNMYWDGVFHAAVWVLTAVGLRLLWAAGSRADVPWSGRTLGGGLLLGWGLFNVVEGLIDHALLGLHHVNEYAADKLPWDMAFLGFGALLLLAGYGLVRAGRHDTAVRGTRRT</sequence>
<organism evidence="2 3">
    <name type="scientific">Hymenobacter lutimineralis</name>
    <dbReference type="NCBI Taxonomy" id="2606448"/>
    <lineage>
        <taxon>Bacteria</taxon>
        <taxon>Pseudomonadati</taxon>
        <taxon>Bacteroidota</taxon>
        <taxon>Cytophagia</taxon>
        <taxon>Cytophagales</taxon>
        <taxon>Hymenobacteraceae</taxon>
        <taxon>Hymenobacter</taxon>
    </lineage>
</organism>
<keyword evidence="1" id="KW-1133">Transmembrane helix</keyword>
<keyword evidence="1" id="KW-0812">Transmembrane</keyword>
<keyword evidence="3" id="KW-1185">Reference proteome</keyword>
<feature type="transmembrane region" description="Helical" evidence="1">
    <location>
        <begin position="63"/>
        <end position="82"/>
    </location>
</feature>
<evidence type="ECO:0000313" key="3">
    <source>
        <dbReference type="Proteomes" id="UP000322791"/>
    </source>
</evidence>
<feature type="transmembrane region" description="Helical" evidence="1">
    <location>
        <begin position="12"/>
        <end position="36"/>
    </location>
</feature>
<reference evidence="2 3" key="1">
    <citation type="submission" date="2019-08" db="EMBL/GenBank/DDBJ databases">
        <authorList>
            <person name="Seo M.-J."/>
        </authorList>
    </citation>
    <scope>NUCLEOTIDE SEQUENCE [LARGE SCALE GENOMIC DNA]</scope>
    <source>
        <strain evidence="2 3">KIGAM108</strain>
    </source>
</reference>
<dbReference type="RefSeq" id="WP_149070718.1">
    <property type="nucleotide sequence ID" value="NZ_VTHL01000008.1"/>
</dbReference>
<keyword evidence="1" id="KW-0472">Membrane</keyword>
<gene>
    <name evidence="2" type="ORF">FY528_09255</name>
</gene>
<feature type="transmembrane region" description="Helical" evidence="1">
    <location>
        <begin position="133"/>
        <end position="152"/>
    </location>
</feature>
<protein>
    <submittedName>
        <fullName evidence="2">DUF2243 domain-containing protein</fullName>
    </submittedName>
</protein>
<evidence type="ECO:0000256" key="1">
    <source>
        <dbReference type="SAM" id="Phobius"/>
    </source>
</evidence>
<dbReference type="EMBL" id="VTHL01000008">
    <property type="protein sequence ID" value="TYZ10043.1"/>
    <property type="molecule type" value="Genomic_DNA"/>
</dbReference>
<proteinExistence type="predicted"/>
<dbReference type="Proteomes" id="UP000322791">
    <property type="component" value="Unassembled WGS sequence"/>
</dbReference>
<evidence type="ECO:0000313" key="2">
    <source>
        <dbReference type="EMBL" id="TYZ10043.1"/>
    </source>
</evidence>
<name>A0A5D6V2L9_9BACT</name>